<evidence type="ECO:0000313" key="2">
    <source>
        <dbReference type="EMBL" id="AFZ12079.1"/>
    </source>
</evidence>
<evidence type="ECO:0000313" key="3">
    <source>
        <dbReference type="Proteomes" id="UP000010472"/>
    </source>
</evidence>
<gene>
    <name evidence="2" type="ORF">Cri9333_1174</name>
</gene>
<sequence length="216" mass="24625">MKIQKLYYLLFGILLLTTAIPSVAQSHKNVTPSTKLTTTLARTETQRPPTKTATIYVEGEKTPVTLKLYKQSSPKFSTYYPDQFFVSERLSSDEGTRTYFYVNTTGTKKTDAYVSVGYLNFIKNLGQLKQFVDGKRGLIAFNGWQVTNRTKKLPYAWAKEKISFQQRKDNQLYLGNVILGQSKGQTFYVITYYPAEYGDGFSPRENLILQNLQLGS</sequence>
<dbReference type="AlphaFoldDB" id="K9VX06"/>
<dbReference type="Proteomes" id="UP000010472">
    <property type="component" value="Chromosome"/>
</dbReference>
<accession>K9VX06</accession>
<dbReference type="KEGG" id="cep:Cri9333_1174"/>
<proteinExistence type="predicted"/>
<evidence type="ECO:0000256" key="1">
    <source>
        <dbReference type="SAM" id="SignalP"/>
    </source>
</evidence>
<organism evidence="2 3">
    <name type="scientific">Crinalium epipsammum PCC 9333</name>
    <dbReference type="NCBI Taxonomy" id="1173022"/>
    <lineage>
        <taxon>Bacteria</taxon>
        <taxon>Bacillati</taxon>
        <taxon>Cyanobacteriota</taxon>
        <taxon>Cyanophyceae</taxon>
        <taxon>Gomontiellales</taxon>
        <taxon>Gomontiellaceae</taxon>
        <taxon>Crinalium</taxon>
    </lineage>
</organism>
<keyword evidence="1" id="KW-0732">Signal</keyword>
<name>K9VX06_9CYAN</name>
<dbReference type="EMBL" id="CP003620">
    <property type="protein sequence ID" value="AFZ12079.1"/>
    <property type="molecule type" value="Genomic_DNA"/>
</dbReference>
<dbReference type="OrthoDB" id="463882at2"/>
<dbReference type="RefSeq" id="WP_015202201.1">
    <property type="nucleotide sequence ID" value="NC_019753.1"/>
</dbReference>
<protein>
    <submittedName>
        <fullName evidence="2">Uncharacterized protein</fullName>
    </submittedName>
</protein>
<feature type="signal peptide" evidence="1">
    <location>
        <begin position="1"/>
        <end position="24"/>
    </location>
</feature>
<dbReference type="eggNOG" id="ENOG5032UFD">
    <property type="taxonomic scope" value="Bacteria"/>
</dbReference>
<reference evidence="2 3" key="1">
    <citation type="submission" date="2012-06" db="EMBL/GenBank/DDBJ databases">
        <title>Finished chromosome of genome of Crinalium epipsammum PCC 9333.</title>
        <authorList>
            <consortium name="US DOE Joint Genome Institute"/>
            <person name="Gugger M."/>
            <person name="Coursin T."/>
            <person name="Rippka R."/>
            <person name="Tandeau De Marsac N."/>
            <person name="Huntemann M."/>
            <person name="Wei C.-L."/>
            <person name="Han J."/>
            <person name="Detter J.C."/>
            <person name="Han C."/>
            <person name="Tapia R."/>
            <person name="Davenport K."/>
            <person name="Daligault H."/>
            <person name="Erkkila T."/>
            <person name="Gu W."/>
            <person name="Munk A.C.C."/>
            <person name="Teshima H."/>
            <person name="Xu Y."/>
            <person name="Chain P."/>
            <person name="Chen A."/>
            <person name="Krypides N."/>
            <person name="Mavromatis K."/>
            <person name="Markowitz V."/>
            <person name="Szeto E."/>
            <person name="Ivanova N."/>
            <person name="Mikhailova N."/>
            <person name="Ovchinnikova G."/>
            <person name="Pagani I."/>
            <person name="Pati A."/>
            <person name="Goodwin L."/>
            <person name="Peters L."/>
            <person name="Pitluck S."/>
            <person name="Woyke T."/>
            <person name="Kerfeld C."/>
        </authorList>
    </citation>
    <scope>NUCLEOTIDE SEQUENCE [LARGE SCALE GENOMIC DNA]</scope>
    <source>
        <strain evidence="2 3">PCC 9333</strain>
    </source>
</reference>
<feature type="chain" id="PRO_5003937825" evidence="1">
    <location>
        <begin position="25"/>
        <end position="216"/>
    </location>
</feature>
<keyword evidence="3" id="KW-1185">Reference proteome</keyword>
<dbReference type="HOGENOM" id="CLU_110190_0_0_3"/>